<sequence>MSPLASSFAELVGFIQAASIRVDKLGSALRSKPTVSVKVLSERQLEKLCVATTIIPKKENMASPDCNLSAKDTVAMSHLPPELIFAILESAYYSPSGSPDYTFLASCSLVCNSWSAPAQSLLFRSTTKLRSYSIPKFHAAVMSSSVRGKPLGTAVRSLEISVGRSMNESCHPLDFARLLQACPRLYELALSTYGLHEFDQAALAELKKTGSGIKALNLQYCGVQSPVLFQLLEIWPGIQFLKVGTEIAAWPWRNPAEIPVLRQPNSGGGPGNTLDTTERPGASVSLYDLVLSRIPQPAVLTWLLTSSSASLRILDLREVPGPATRTILGLHAKRLRSLRLLHYSFDSAAFLRQCTELEELVLFHVPTMVPLAPALPPSIEHLSFRNPIHTYRNTLRPFLDAIEVLPKLRVLTCDRNSEQLEEFAILKARCVERGVEVEISDVPFWVYYSTRADTTSREMRAAIPSQGCLCTRWLLAWLLAGVALPPSYGTRRERDRGPLRNV</sequence>
<evidence type="ECO:0000313" key="1">
    <source>
        <dbReference type="EMBL" id="KIJ61141.1"/>
    </source>
</evidence>
<name>A0A0C9WBE7_9AGAM</name>
<keyword evidence="2" id="KW-1185">Reference proteome</keyword>
<dbReference type="AlphaFoldDB" id="A0A0C9WBE7"/>
<dbReference type="EMBL" id="KN839865">
    <property type="protein sequence ID" value="KIJ61141.1"/>
    <property type="molecule type" value="Genomic_DNA"/>
</dbReference>
<dbReference type="Proteomes" id="UP000053820">
    <property type="component" value="Unassembled WGS sequence"/>
</dbReference>
<dbReference type="HOGENOM" id="CLU_039327_1_0_1"/>
<evidence type="ECO:0008006" key="3">
    <source>
        <dbReference type="Google" id="ProtNLM"/>
    </source>
</evidence>
<proteinExistence type="predicted"/>
<evidence type="ECO:0000313" key="2">
    <source>
        <dbReference type="Proteomes" id="UP000053820"/>
    </source>
</evidence>
<organism evidence="1 2">
    <name type="scientific">Hydnomerulius pinastri MD-312</name>
    <dbReference type="NCBI Taxonomy" id="994086"/>
    <lineage>
        <taxon>Eukaryota</taxon>
        <taxon>Fungi</taxon>
        <taxon>Dikarya</taxon>
        <taxon>Basidiomycota</taxon>
        <taxon>Agaricomycotina</taxon>
        <taxon>Agaricomycetes</taxon>
        <taxon>Agaricomycetidae</taxon>
        <taxon>Boletales</taxon>
        <taxon>Boletales incertae sedis</taxon>
        <taxon>Leucogyrophana</taxon>
    </lineage>
</organism>
<dbReference type="SUPFAM" id="SSF52047">
    <property type="entry name" value="RNI-like"/>
    <property type="match status" value="1"/>
</dbReference>
<dbReference type="Gene3D" id="3.80.10.10">
    <property type="entry name" value="Ribonuclease Inhibitor"/>
    <property type="match status" value="2"/>
</dbReference>
<reference evidence="1 2" key="1">
    <citation type="submission" date="2014-04" db="EMBL/GenBank/DDBJ databases">
        <title>Evolutionary Origins and Diversification of the Mycorrhizal Mutualists.</title>
        <authorList>
            <consortium name="DOE Joint Genome Institute"/>
            <consortium name="Mycorrhizal Genomics Consortium"/>
            <person name="Kohler A."/>
            <person name="Kuo A."/>
            <person name="Nagy L.G."/>
            <person name="Floudas D."/>
            <person name="Copeland A."/>
            <person name="Barry K.W."/>
            <person name="Cichocki N."/>
            <person name="Veneault-Fourrey C."/>
            <person name="LaButti K."/>
            <person name="Lindquist E.A."/>
            <person name="Lipzen A."/>
            <person name="Lundell T."/>
            <person name="Morin E."/>
            <person name="Murat C."/>
            <person name="Riley R."/>
            <person name="Ohm R."/>
            <person name="Sun H."/>
            <person name="Tunlid A."/>
            <person name="Henrissat B."/>
            <person name="Grigoriev I.V."/>
            <person name="Hibbett D.S."/>
            <person name="Martin F."/>
        </authorList>
    </citation>
    <scope>NUCLEOTIDE SEQUENCE [LARGE SCALE GENOMIC DNA]</scope>
    <source>
        <strain evidence="1 2">MD-312</strain>
    </source>
</reference>
<protein>
    <recommendedName>
        <fullName evidence="3">F-box domain-containing protein</fullName>
    </recommendedName>
</protein>
<gene>
    <name evidence="1" type="ORF">HYDPIDRAFT_169884</name>
</gene>
<accession>A0A0C9WBE7</accession>
<dbReference type="OrthoDB" id="270763at2759"/>
<dbReference type="InterPro" id="IPR032675">
    <property type="entry name" value="LRR_dom_sf"/>
</dbReference>